<feature type="domain" description="GAG-pre-integrase" evidence="5">
    <location>
        <begin position="131"/>
        <end position="183"/>
    </location>
</feature>
<dbReference type="Pfam" id="PF13976">
    <property type="entry name" value="gag_pre-integrs"/>
    <property type="match status" value="1"/>
</dbReference>
<dbReference type="Pfam" id="PF22936">
    <property type="entry name" value="Pol_BBD"/>
    <property type="match status" value="1"/>
</dbReference>
<dbReference type="SUPFAM" id="SSF56672">
    <property type="entry name" value="DNA/RNA polymerases"/>
    <property type="match status" value="1"/>
</dbReference>
<keyword evidence="1" id="KW-0645">Protease</keyword>
<feature type="compositionally biased region" description="Basic residues" evidence="3">
    <location>
        <begin position="1185"/>
        <end position="1195"/>
    </location>
</feature>
<reference evidence="7" key="1">
    <citation type="journal article" date="2019" name="Sci. Rep.">
        <title>Draft genome of Tanacetum cinerariifolium, the natural source of mosquito coil.</title>
        <authorList>
            <person name="Yamashiro T."/>
            <person name="Shiraishi A."/>
            <person name="Satake H."/>
            <person name="Nakayama K."/>
        </authorList>
    </citation>
    <scope>NUCLEOTIDE SEQUENCE</scope>
</reference>
<evidence type="ECO:0000259" key="6">
    <source>
        <dbReference type="Pfam" id="PF22936"/>
    </source>
</evidence>
<dbReference type="InterPro" id="IPR025724">
    <property type="entry name" value="GAG-pre-integrase_dom"/>
</dbReference>
<feature type="compositionally biased region" description="Basic and acidic residues" evidence="3">
    <location>
        <begin position="240"/>
        <end position="260"/>
    </location>
</feature>
<dbReference type="PANTHER" id="PTHR11439">
    <property type="entry name" value="GAG-POL-RELATED RETROTRANSPOSON"/>
    <property type="match status" value="1"/>
</dbReference>
<evidence type="ECO:0000259" key="5">
    <source>
        <dbReference type="Pfam" id="PF13976"/>
    </source>
</evidence>
<gene>
    <name evidence="7" type="ORF">Tci_025341</name>
</gene>
<evidence type="ECO:0000256" key="3">
    <source>
        <dbReference type="SAM" id="MobiDB-lite"/>
    </source>
</evidence>
<evidence type="ECO:0000256" key="2">
    <source>
        <dbReference type="SAM" id="Coils"/>
    </source>
</evidence>
<evidence type="ECO:0000256" key="1">
    <source>
        <dbReference type="ARBA" id="ARBA00022750"/>
    </source>
</evidence>
<dbReference type="GO" id="GO:0004190">
    <property type="term" value="F:aspartic-type endopeptidase activity"/>
    <property type="evidence" value="ECO:0007669"/>
    <property type="project" value="UniProtKB-KW"/>
</dbReference>
<sequence length="1387" mass="158721">MTPGVIIGAGCYRVTRVLLKKPQHTGCGNQHVQFLTMFPDSQGNPQQATKDKGVIDSDYSRHMTGNISFLSDFEEIDGGYVAFGGNPKGGKISGKGKIKTDKLDFDDVYFVKDLKLNLFSVSKMVPKENNMYNVDLKNVVSLGGLTCRFLKDTLDESNLWHRRLGHRIFKTMNKLVKGNLVREIGPKWLFDIDTLTMSMNYQPVVAGNQPNDNVDDDDVDAAFDVKENESDVHVSANGSDKTDTQKHDEKAKRDDKGKNMPELEDIVYSDDEKDVGAEVDLSNLETNIPGHTQEEGIDYDEVFAPVARIEAIRLFLAYASFMGFMVFQMDVKSAFLYGTIEEEVYVDDIIFGSTNKELCKAFEKLMKDKFQMSSTRELTFFLGLQVKQKDDGIFISQDKYVAEILRKFGFSDVKSASTPIETEKPLLKDPDGEDMDVHIYRSMIGSLMYLTSSIPDIMFVVCACARFQVISKVSHLHPVKRSFSLLKVAVVNLMLLGHKLMLSRATATVKKVNDDVQLRALIDGKKELARMGYEKPLLKLTFCKAFFSTQWMFLIHTLVQCLSAKRTAWNEFSYFMASVVICLATGRKFNFSKYIFDSMVRNVDSPSKFLMYPRFLQVVMDHQVYNMTTLNTRYTSPALTQKVFANMRRVGKGFFGVETPLFAFMPVQPQPQAEANVEIPIDPAPPSTTRGCIQTGGKIAAIDADEGITLMDVETDEKGVAMDTLIKLKAEKAKLLDEQIAQKLHDEEVQKAAARDKQEKANMERALELQRQYDYKEENIDWSVIAEQVQERHLDLIKKYQNLKKKPIFIAQARKNMIIYLKNMAGYKMEFFRGMTYDKVRPIFEREYKKVQTLCKPDKDVQEAKKNRVANETLLQETNDPKEMTEEDVQNMLEIVPVPEFKVEGLQVKYPIIDWEIHTEREDLVALWNLVKEKFSSAVPSEDKEKALWVELKMLKRLSFVKYCHDPDDEWKITSLRRQRDGQSATCQLMMRKNRKRYVLIKDMYVNLLGFLKMRTLRTMALHSIIYLCIVATKVLSPSAATMSSTSGSKHIDIRHHFIIDQVKNGVVELYFMMTDYQLADIFTKEAKFVIYSFQLDEWFTLNTDLLRHNIHERPEYLVYVTGDDFLLGNLKFVPKGEKDEVFRKLIPKELITEAILTSPYYQQNLEMVARKPTTKRDEQEKTTSKAHKPKKPTPVKKPAPTKQTKPVKEKSTKPTPLKKAGKGNAHGQAPVSRVTIREPISVRDTPSPLDAKIGAEAERFDSKEDTEILNLFAGPNPEPMHEDFIATIYPKFHESMKHTSEEQVFLENPPSSSGTLSSMKNLDDDFTFGDHFIVDKPTKEEPGEANVEFKVESKENVALYESLKAFMDRENRDEFFEATTKSRKRR</sequence>
<comment type="caution">
    <text evidence="7">The sequence shown here is derived from an EMBL/GenBank/DDBJ whole genome shotgun (WGS) entry which is preliminary data.</text>
</comment>
<protein>
    <submittedName>
        <fullName evidence="7">Uncharacterized protein</fullName>
    </submittedName>
</protein>
<feature type="domain" description="Reverse transcriptase Ty1/copia-type" evidence="4">
    <location>
        <begin position="289"/>
        <end position="346"/>
    </location>
</feature>
<feature type="domain" description="Retrovirus-related Pol polyprotein from transposon TNT 1-94-like beta-barrel" evidence="6">
    <location>
        <begin position="54"/>
        <end position="126"/>
    </location>
</feature>
<evidence type="ECO:0000259" key="4">
    <source>
        <dbReference type="Pfam" id="PF07727"/>
    </source>
</evidence>
<proteinExistence type="predicted"/>
<dbReference type="InterPro" id="IPR054722">
    <property type="entry name" value="PolX-like_BBD"/>
</dbReference>
<accession>A0A6L2KUS7</accession>
<organism evidence="7">
    <name type="scientific">Tanacetum cinerariifolium</name>
    <name type="common">Dalmatian daisy</name>
    <name type="synonym">Chrysanthemum cinerariifolium</name>
    <dbReference type="NCBI Taxonomy" id="118510"/>
    <lineage>
        <taxon>Eukaryota</taxon>
        <taxon>Viridiplantae</taxon>
        <taxon>Streptophyta</taxon>
        <taxon>Embryophyta</taxon>
        <taxon>Tracheophyta</taxon>
        <taxon>Spermatophyta</taxon>
        <taxon>Magnoliopsida</taxon>
        <taxon>eudicotyledons</taxon>
        <taxon>Gunneridae</taxon>
        <taxon>Pentapetalae</taxon>
        <taxon>asterids</taxon>
        <taxon>campanulids</taxon>
        <taxon>Asterales</taxon>
        <taxon>Asteraceae</taxon>
        <taxon>Asteroideae</taxon>
        <taxon>Anthemideae</taxon>
        <taxon>Anthemidinae</taxon>
        <taxon>Tanacetum</taxon>
    </lineage>
</organism>
<dbReference type="EMBL" id="BKCJ010003162">
    <property type="protein sequence ID" value="GEU53363.1"/>
    <property type="molecule type" value="Genomic_DNA"/>
</dbReference>
<dbReference type="PANTHER" id="PTHR11439:SF509">
    <property type="entry name" value="RNA-DIRECTED DNA POLYMERASE"/>
    <property type="match status" value="1"/>
</dbReference>
<dbReference type="InterPro" id="IPR013103">
    <property type="entry name" value="RVT_2"/>
</dbReference>
<dbReference type="InterPro" id="IPR043502">
    <property type="entry name" value="DNA/RNA_pol_sf"/>
</dbReference>
<keyword evidence="2" id="KW-0175">Coiled coil</keyword>
<feature type="region of interest" description="Disordered" evidence="3">
    <location>
        <begin position="229"/>
        <end position="260"/>
    </location>
</feature>
<feature type="region of interest" description="Disordered" evidence="3">
    <location>
        <begin position="1168"/>
        <end position="1250"/>
    </location>
</feature>
<feature type="compositionally biased region" description="Basic and acidic residues" evidence="3">
    <location>
        <begin position="1175"/>
        <end position="1184"/>
    </location>
</feature>
<keyword evidence="1" id="KW-0378">Hydrolase</keyword>
<feature type="coiled-coil region" evidence="2">
    <location>
        <begin position="744"/>
        <end position="806"/>
    </location>
</feature>
<dbReference type="Pfam" id="PF07727">
    <property type="entry name" value="RVT_2"/>
    <property type="match status" value="1"/>
</dbReference>
<keyword evidence="1" id="KW-0064">Aspartyl protease</keyword>
<name>A0A6L2KUS7_TANCI</name>
<evidence type="ECO:0000313" key="7">
    <source>
        <dbReference type="EMBL" id="GEU53363.1"/>
    </source>
</evidence>